<accession>A0A392T569</accession>
<proteinExistence type="predicted"/>
<dbReference type="Proteomes" id="UP000265520">
    <property type="component" value="Unassembled WGS sequence"/>
</dbReference>
<sequence>IHPKTELHDKRSKAVTTKDNVAGIRKSYQQADKAVIQEAENNG</sequence>
<evidence type="ECO:0000313" key="2">
    <source>
        <dbReference type="Proteomes" id="UP000265520"/>
    </source>
</evidence>
<keyword evidence="2" id="KW-1185">Reference proteome</keyword>
<feature type="non-terminal residue" evidence="1">
    <location>
        <position position="1"/>
    </location>
</feature>
<evidence type="ECO:0000313" key="1">
    <source>
        <dbReference type="EMBL" id="MCI55922.1"/>
    </source>
</evidence>
<comment type="caution">
    <text evidence="1">The sequence shown here is derived from an EMBL/GenBank/DDBJ whole genome shotgun (WGS) entry which is preliminary data.</text>
</comment>
<organism evidence="1 2">
    <name type="scientific">Trifolium medium</name>
    <dbReference type="NCBI Taxonomy" id="97028"/>
    <lineage>
        <taxon>Eukaryota</taxon>
        <taxon>Viridiplantae</taxon>
        <taxon>Streptophyta</taxon>
        <taxon>Embryophyta</taxon>
        <taxon>Tracheophyta</taxon>
        <taxon>Spermatophyta</taxon>
        <taxon>Magnoliopsida</taxon>
        <taxon>eudicotyledons</taxon>
        <taxon>Gunneridae</taxon>
        <taxon>Pentapetalae</taxon>
        <taxon>rosids</taxon>
        <taxon>fabids</taxon>
        <taxon>Fabales</taxon>
        <taxon>Fabaceae</taxon>
        <taxon>Papilionoideae</taxon>
        <taxon>50 kb inversion clade</taxon>
        <taxon>NPAAA clade</taxon>
        <taxon>Hologalegina</taxon>
        <taxon>IRL clade</taxon>
        <taxon>Trifolieae</taxon>
        <taxon>Trifolium</taxon>
    </lineage>
</organism>
<protein>
    <submittedName>
        <fullName evidence="1">Uncharacterized protein</fullName>
    </submittedName>
</protein>
<reference evidence="1 2" key="1">
    <citation type="journal article" date="2018" name="Front. Plant Sci.">
        <title>Red Clover (Trifolium pratense) and Zigzag Clover (T. medium) - A Picture of Genomic Similarities and Differences.</title>
        <authorList>
            <person name="Dluhosova J."/>
            <person name="Istvanek J."/>
            <person name="Nedelnik J."/>
            <person name="Repkova J."/>
        </authorList>
    </citation>
    <scope>NUCLEOTIDE SEQUENCE [LARGE SCALE GENOMIC DNA]</scope>
    <source>
        <strain evidence="2">cv. 10/8</strain>
        <tissue evidence="1">Leaf</tissue>
    </source>
</reference>
<dbReference type="EMBL" id="LXQA010503831">
    <property type="protein sequence ID" value="MCI55922.1"/>
    <property type="molecule type" value="Genomic_DNA"/>
</dbReference>
<dbReference type="AlphaFoldDB" id="A0A392T569"/>
<name>A0A392T569_9FABA</name>